<organism evidence="3 4">
    <name type="scientific">Nostoc favosum CHAB5714</name>
    <dbReference type="NCBI Taxonomy" id="2780399"/>
    <lineage>
        <taxon>Bacteria</taxon>
        <taxon>Bacillati</taxon>
        <taxon>Cyanobacteriota</taxon>
        <taxon>Cyanophyceae</taxon>
        <taxon>Nostocales</taxon>
        <taxon>Nostocaceae</taxon>
        <taxon>Nostoc</taxon>
        <taxon>Nostoc favosum</taxon>
    </lineage>
</organism>
<dbReference type="CDD" id="cd00397">
    <property type="entry name" value="DNA_BRE_C"/>
    <property type="match status" value="1"/>
</dbReference>
<comment type="caution">
    <text evidence="3">The sequence shown here is derived from an EMBL/GenBank/DDBJ whole genome shotgun (WGS) entry which is preliminary data.</text>
</comment>
<evidence type="ECO:0000256" key="1">
    <source>
        <dbReference type="ARBA" id="ARBA00023172"/>
    </source>
</evidence>
<dbReference type="PROSITE" id="PS51898">
    <property type="entry name" value="TYR_RECOMBINASE"/>
    <property type="match status" value="1"/>
</dbReference>
<proteinExistence type="predicted"/>
<dbReference type="EMBL" id="JAIVFQ010000239">
    <property type="protein sequence ID" value="MCC5605210.1"/>
    <property type="molecule type" value="Genomic_DNA"/>
</dbReference>
<reference evidence="3 4" key="1">
    <citation type="journal article" date="2021" name="Microorganisms">
        <title>Genome Evolution of Filamentous Cyanobacterium Nostoc Species: From Facultative Symbiosis to Free Living.</title>
        <authorList>
            <person name="Huo D."/>
            <person name="Li H."/>
            <person name="Cai F."/>
            <person name="Guo X."/>
            <person name="Qiao Z."/>
            <person name="Wang W."/>
            <person name="Yu G."/>
            <person name="Li R."/>
        </authorList>
    </citation>
    <scope>NUCLEOTIDE SEQUENCE [LARGE SCALE GENOMIC DNA]</scope>
    <source>
        <strain evidence="3 4">CHAB 5714</strain>
    </source>
</reference>
<sequence>MVRPHLTVVYCNEPPARPISFSEKLADHCAILQGYLDTHITRNHSDTTVYKEEHFLQGWFEGVMVQDELHPNGERQLLIWEAMMPILGRQRIVEFSKGLIISGLKPRTVASHLGSLRRLFQYVLEWPYIKGSSIQSISVKYGRIEQPVLLYDYPVHAIDHDDEGFVLTGERLNDFYTFIWEKYIAHNQKKLTASRDYTMILLAGESGLRADEIRNLDALAPHRDLFYEQGCIQTRFGKAVKGSGKRIRKTDFTQLAQETMRVYEEYIRPKFPNAKTNPALWLTESGERISYKTMWRNLHVIGIEARKAGLNLPPSFGWHSLRKSFATNYMEQHPEKVWELMHKMGHINLSTLHRYVKFNRDYFDRCTNRIVSEIMSSDIEKNHIEK</sequence>
<dbReference type="Proteomes" id="UP001199525">
    <property type="component" value="Unassembled WGS sequence"/>
</dbReference>
<name>A0ABS8ILM4_9NOSO</name>
<dbReference type="Pfam" id="PF00589">
    <property type="entry name" value="Phage_integrase"/>
    <property type="match status" value="1"/>
</dbReference>
<accession>A0ABS8ILM4</accession>
<dbReference type="PANTHER" id="PTHR30349">
    <property type="entry name" value="PHAGE INTEGRASE-RELATED"/>
    <property type="match status" value="1"/>
</dbReference>
<dbReference type="InterPro" id="IPR050090">
    <property type="entry name" value="Tyrosine_recombinase_XerCD"/>
</dbReference>
<gene>
    <name evidence="3" type="ORF">LC586_40495</name>
</gene>
<evidence type="ECO:0000259" key="2">
    <source>
        <dbReference type="PROSITE" id="PS51898"/>
    </source>
</evidence>
<dbReference type="Gene3D" id="1.10.443.10">
    <property type="entry name" value="Intergrase catalytic core"/>
    <property type="match status" value="1"/>
</dbReference>
<feature type="domain" description="Tyr recombinase" evidence="2">
    <location>
        <begin position="171"/>
        <end position="368"/>
    </location>
</feature>
<keyword evidence="4" id="KW-1185">Reference proteome</keyword>
<dbReference type="InterPro" id="IPR011010">
    <property type="entry name" value="DNA_brk_join_enz"/>
</dbReference>
<evidence type="ECO:0000313" key="4">
    <source>
        <dbReference type="Proteomes" id="UP001199525"/>
    </source>
</evidence>
<evidence type="ECO:0000313" key="3">
    <source>
        <dbReference type="EMBL" id="MCC5605210.1"/>
    </source>
</evidence>
<dbReference type="InterPro" id="IPR002104">
    <property type="entry name" value="Integrase_catalytic"/>
</dbReference>
<dbReference type="InterPro" id="IPR013762">
    <property type="entry name" value="Integrase-like_cat_sf"/>
</dbReference>
<dbReference type="SUPFAM" id="SSF56349">
    <property type="entry name" value="DNA breaking-rejoining enzymes"/>
    <property type="match status" value="1"/>
</dbReference>
<dbReference type="RefSeq" id="WP_229491353.1">
    <property type="nucleotide sequence ID" value="NZ_JAIVFQ010000239.1"/>
</dbReference>
<dbReference type="PANTHER" id="PTHR30349:SF81">
    <property type="entry name" value="TYROSINE RECOMBINASE XERC"/>
    <property type="match status" value="1"/>
</dbReference>
<keyword evidence="1" id="KW-0233">DNA recombination</keyword>
<protein>
    <submittedName>
        <fullName evidence="3">Site-specific integrase</fullName>
    </submittedName>
</protein>